<reference evidence="15" key="1">
    <citation type="journal article" date="2019" name="Int. J. Syst. Evol. Microbiol.">
        <title>The Global Catalogue of Microorganisms (GCM) 10K type strain sequencing project: providing services to taxonomists for standard genome sequencing and annotation.</title>
        <authorList>
            <consortium name="The Broad Institute Genomics Platform"/>
            <consortium name="The Broad Institute Genome Sequencing Center for Infectious Disease"/>
            <person name="Wu L."/>
            <person name="Ma J."/>
        </authorList>
    </citation>
    <scope>NUCLEOTIDE SEQUENCE [LARGE SCALE GENOMIC DNA]</scope>
    <source>
        <strain evidence="15">PCU 280</strain>
    </source>
</reference>
<dbReference type="PROSITE" id="PS00792">
    <property type="entry name" value="DHPS_1"/>
    <property type="match status" value="1"/>
</dbReference>
<accession>A0ABW1VCE8</accession>
<dbReference type="NCBIfam" id="TIGR01496">
    <property type="entry name" value="DHPS"/>
    <property type="match status" value="1"/>
</dbReference>
<evidence type="ECO:0000256" key="8">
    <source>
        <dbReference type="ARBA" id="ARBA00022723"/>
    </source>
</evidence>
<evidence type="ECO:0000256" key="12">
    <source>
        <dbReference type="RuleBase" id="RU361205"/>
    </source>
</evidence>
<dbReference type="GO" id="GO:0004156">
    <property type="term" value="F:dihydropteroate synthase activity"/>
    <property type="evidence" value="ECO:0007669"/>
    <property type="project" value="UniProtKB-EC"/>
</dbReference>
<dbReference type="InterPro" id="IPR006390">
    <property type="entry name" value="DHP_synth_dom"/>
</dbReference>
<proteinExistence type="inferred from homology"/>
<organism evidence="14 15">
    <name type="scientific">Paenibacillus septentrionalis</name>
    <dbReference type="NCBI Taxonomy" id="429342"/>
    <lineage>
        <taxon>Bacteria</taxon>
        <taxon>Bacillati</taxon>
        <taxon>Bacillota</taxon>
        <taxon>Bacilli</taxon>
        <taxon>Bacillales</taxon>
        <taxon>Paenibacillaceae</taxon>
        <taxon>Paenibacillus</taxon>
    </lineage>
</organism>
<evidence type="ECO:0000313" key="15">
    <source>
        <dbReference type="Proteomes" id="UP001596233"/>
    </source>
</evidence>
<comment type="cofactor">
    <cofactor evidence="2 12">
        <name>Mg(2+)</name>
        <dbReference type="ChEBI" id="CHEBI:18420"/>
    </cofactor>
</comment>
<evidence type="ECO:0000259" key="13">
    <source>
        <dbReference type="PROSITE" id="PS50972"/>
    </source>
</evidence>
<evidence type="ECO:0000256" key="4">
    <source>
        <dbReference type="ARBA" id="ARBA00009503"/>
    </source>
</evidence>
<evidence type="ECO:0000256" key="2">
    <source>
        <dbReference type="ARBA" id="ARBA00001946"/>
    </source>
</evidence>
<protein>
    <recommendedName>
        <fullName evidence="6 12">Dihydropteroate synthase</fullName>
        <shortName evidence="12">DHPS</shortName>
        <ecNumber evidence="5 12">2.5.1.15</ecNumber>
    </recommendedName>
    <alternativeName>
        <fullName evidence="11 12">Dihydropteroate pyrophosphorylase</fullName>
    </alternativeName>
</protein>
<evidence type="ECO:0000256" key="10">
    <source>
        <dbReference type="ARBA" id="ARBA00022909"/>
    </source>
</evidence>
<sequence>MDHITYWKRSYQLRNQVTLQLGARTLIMGILNVTPDSFSDGGKHNTVETALAHAERLIADGADLIDIGGESTRPGFTPISVEEELKRVLPVIEAIAEKFPHVPLSVDTYKSETAARALEAGAHMINDIWCLTYDGKMAEVAAQYNCPVILNHNRQEASYQHVVDDVIADLQKSVELALAAGVKKENIWLDPGIGFAKNYEQNMEVHAHLDKIHALGYPVLLGTSRKKFIRETLQVTDASETNEGTLASNVVGIAQGCQIVRVHDVKAMKRAAMLADAILYRRTNV</sequence>
<dbReference type="PROSITE" id="PS50972">
    <property type="entry name" value="PTERIN_BINDING"/>
    <property type="match status" value="1"/>
</dbReference>
<dbReference type="PANTHER" id="PTHR20941">
    <property type="entry name" value="FOLATE SYNTHESIS PROTEINS"/>
    <property type="match status" value="1"/>
</dbReference>
<evidence type="ECO:0000256" key="3">
    <source>
        <dbReference type="ARBA" id="ARBA00004763"/>
    </source>
</evidence>
<gene>
    <name evidence="14" type="primary">folP</name>
    <name evidence="14" type="ORF">ACFP56_21345</name>
</gene>
<comment type="similarity">
    <text evidence="4 12">Belongs to the DHPS family.</text>
</comment>
<dbReference type="CDD" id="cd00739">
    <property type="entry name" value="DHPS"/>
    <property type="match status" value="1"/>
</dbReference>
<dbReference type="PROSITE" id="PS00793">
    <property type="entry name" value="DHPS_2"/>
    <property type="match status" value="1"/>
</dbReference>
<keyword evidence="7 12" id="KW-0808">Transferase</keyword>
<dbReference type="InterPro" id="IPR000489">
    <property type="entry name" value="Pterin-binding_dom"/>
</dbReference>
<keyword evidence="10 12" id="KW-0289">Folate biosynthesis</keyword>
<dbReference type="InterPro" id="IPR011005">
    <property type="entry name" value="Dihydropteroate_synth-like_sf"/>
</dbReference>
<dbReference type="Proteomes" id="UP001596233">
    <property type="component" value="Unassembled WGS sequence"/>
</dbReference>
<name>A0ABW1VCE8_9BACL</name>
<dbReference type="Pfam" id="PF00809">
    <property type="entry name" value="Pterin_bind"/>
    <property type="match status" value="1"/>
</dbReference>
<evidence type="ECO:0000256" key="6">
    <source>
        <dbReference type="ARBA" id="ARBA00016919"/>
    </source>
</evidence>
<dbReference type="EC" id="2.5.1.15" evidence="5 12"/>
<dbReference type="EMBL" id="JBHSTE010000011">
    <property type="protein sequence ID" value="MFC6335185.1"/>
    <property type="molecule type" value="Genomic_DNA"/>
</dbReference>
<keyword evidence="15" id="KW-1185">Reference proteome</keyword>
<evidence type="ECO:0000256" key="11">
    <source>
        <dbReference type="ARBA" id="ARBA00030193"/>
    </source>
</evidence>
<evidence type="ECO:0000313" key="14">
    <source>
        <dbReference type="EMBL" id="MFC6335185.1"/>
    </source>
</evidence>
<dbReference type="RefSeq" id="WP_379238465.1">
    <property type="nucleotide sequence ID" value="NZ_JBHSTE010000011.1"/>
</dbReference>
<evidence type="ECO:0000256" key="1">
    <source>
        <dbReference type="ARBA" id="ARBA00000012"/>
    </source>
</evidence>
<comment type="catalytic activity">
    <reaction evidence="1">
        <text>(7,8-dihydropterin-6-yl)methyl diphosphate + 4-aminobenzoate = 7,8-dihydropteroate + diphosphate</text>
        <dbReference type="Rhea" id="RHEA:19949"/>
        <dbReference type="ChEBI" id="CHEBI:17836"/>
        <dbReference type="ChEBI" id="CHEBI:17839"/>
        <dbReference type="ChEBI" id="CHEBI:33019"/>
        <dbReference type="ChEBI" id="CHEBI:72950"/>
        <dbReference type="EC" id="2.5.1.15"/>
    </reaction>
</comment>
<evidence type="ECO:0000256" key="5">
    <source>
        <dbReference type="ARBA" id="ARBA00012458"/>
    </source>
</evidence>
<comment type="function">
    <text evidence="12">Catalyzes the condensation of para-aminobenzoate (pABA) with 6-hydroxymethyl-7,8-dihydropterin diphosphate (DHPt-PP) to form 7,8-dihydropteroate (H2Pte), the immediate precursor of folate derivatives.</text>
</comment>
<dbReference type="PANTHER" id="PTHR20941:SF1">
    <property type="entry name" value="FOLIC ACID SYNTHESIS PROTEIN FOL1"/>
    <property type="match status" value="1"/>
</dbReference>
<dbReference type="InterPro" id="IPR045031">
    <property type="entry name" value="DHP_synth-like"/>
</dbReference>
<comment type="pathway">
    <text evidence="3 12">Cofactor biosynthesis; tetrahydrofolate biosynthesis; 7,8-dihydrofolate from 2-amino-4-hydroxy-6-hydroxymethyl-7,8-dihydropteridine diphosphate and 4-aminobenzoate: step 1/2.</text>
</comment>
<evidence type="ECO:0000256" key="9">
    <source>
        <dbReference type="ARBA" id="ARBA00022842"/>
    </source>
</evidence>
<dbReference type="SUPFAM" id="SSF51717">
    <property type="entry name" value="Dihydropteroate synthetase-like"/>
    <property type="match status" value="1"/>
</dbReference>
<keyword evidence="8 12" id="KW-0479">Metal-binding</keyword>
<evidence type="ECO:0000256" key="7">
    <source>
        <dbReference type="ARBA" id="ARBA00022679"/>
    </source>
</evidence>
<dbReference type="Gene3D" id="3.20.20.20">
    <property type="entry name" value="Dihydropteroate synthase-like"/>
    <property type="match status" value="1"/>
</dbReference>
<feature type="domain" description="Pterin-binding" evidence="13">
    <location>
        <begin position="25"/>
        <end position="273"/>
    </location>
</feature>
<keyword evidence="9 12" id="KW-0460">Magnesium</keyword>
<comment type="caution">
    <text evidence="14">The sequence shown here is derived from an EMBL/GenBank/DDBJ whole genome shotgun (WGS) entry which is preliminary data.</text>
</comment>